<dbReference type="AlphaFoldDB" id="A0A2T4BG70"/>
<name>A0A2T4BG70_9HYPO</name>
<protein>
    <submittedName>
        <fullName evidence="1">Uncharacterized protein</fullName>
    </submittedName>
</protein>
<dbReference type="OrthoDB" id="5397183at2759"/>
<dbReference type="GeneID" id="36602182"/>
<dbReference type="Proteomes" id="UP000241546">
    <property type="component" value="Unassembled WGS sequence"/>
</dbReference>
<dbReference type="RefSeq" id="XP_024751635.1">
    <property type="nucleotide sequence ID" value="XM_024894064.1"/>
</dbReference>
<dbReference type="EMBL" id="KZ680210">
    <property type="protein sequence ID" value="PTB68315.1"/>
    <property type="molecule type" value="Genomic_DNA"/>
</dbReference>
<keyword evidence="2" id="KW-1185">Reference proteome</keyword>
<organism evidence="1 2">
    <name type="scientific">Trichoderma citrinoviride</name>
    <dbReference type="NCBI Taxonomy" id="58853"/>
    <lineage>
        <taxon>Eukaryota</taxon>
        <taxon>Fungi</taxon>
        <taxon>Dikarya</taxon>
        <taxon>Ascomycota</taxon>
        <taxon>Pezizomycotina</taxon>
        <taxon>Sordariomycetes</taxon>
        <taxon>Hypocreomycetidae</taxon>
        <taxon>Hypocreales</taxon>
        <taxon>Hypocreaceae</taxon>
        <taxon>Trichoderma</taxon>
    </lineage>
</organism>
<proteinExistence type="predicted"/>
<evidence type="ECO:0000313" key="2">
    <source>
        <dbReference type="Proteomes" id="UP000241546"/>
    </source>
</evidence>
<evidence type="ECO:0000313" key="1">
    <source>
        <dbReference type="EMBL" id="PTB68315.1"/>
    </source>
</evidence>
<accession>A0A2T4BG70</accession>
<reference evidence="2" key="1">
    <citation type="submission" date="2016-07" db="EMBL/GenBank/DDBJ databases">
        <title>Multiple horizontal gene transfer events from other fungi enriched the ability of initially mycotrophic Trichoderma (Ascomycota) to feed on dead plant biomass.</title>
        <authorList>
            <consortium name="DOE Joint Genome Institute"/>
            <person name="Atanasova L."/>
            <person name="Chenthamara K."/>
            <person name="Zhang J."/>
            <person name="Grujic M."/>
            <person name="Henrissat B."/>
            <person name="Kuo A."/>
            <person name="Aerts A."/>
            <person name="Salamov A."/>
            <person name="Lipzen A."/>
            <person name="Labutti K."/>
            <person name="Barry K."/>
            <person name="Miao Y."/>
            <person name="Rahimi M.J."/>
            <person name="Shen Q."/>
            <person name="Grigoriev I.V."/>
            <person name="Kubicek C.P."/>
            <person name="Druzhinina I.S."/>
        </authorList>
    </citation>
    <scope>NUCLEOTIDE SEQUENCE [LARGE SCALE GENOMIC DNA]</scope>
    <source>
        <strain evidence="2">TUCIM 6016</strain>
    </source>
</reference>
<gene>
    <name evidence="1" type="ORF">BBK36DRAFT_1157983</name>
</gene>
<sequence length="163" mass="18574">MKLLPGKTFFYIDEMINSIKDGLNGTDGKRPLFELFAGVAHTGCGGGGIDRRNIWKYGTKFQYFQLEDLFGGPPFITGVKEFTEHDYLETTEFLRATKADDKCYCLCEVVRDGQSELGWSLYIHEIQPVSWETMRSAHASMGRMTDDGVVERQTKMCVGEDFW</sequence>